<proteinExistence type="predicted"/>
<evidence type="ECO:0000313" key="4">
    <source>
        <dbReference type="Proteomes" id="UP000595095"/>
    </source>
</evidence>
<dbReference type="KEGG" id="smaa:IT774_04215"/>
<name>A0A7S9DYN0_9ALTE</name>
<evidence type="ECO:0000259" key="2">
    <source>
        <dbReference type="Pfam" id="PF13439"/>
    </source>
</evidence>
<dbReference type="PANTHER" id="PTHR45947:SF3">
    <property type="entry name" value="SULFOQUINOVOSYL TRANSFERASE SQD2"/>
    <property type="match status" value="1"/>
</dbReference>
<accession>A0A7S9DYN0</accession>
<dbReference type="InterPro" id="IPR001296">
    <property type="entry name" value="Glyco_trans_1"/>
</dbReference>
<dbReference type="Pfam" id="PF00534">
    <property type="entry name" value="Glycos_transf_1"/>
    <property type="match status" value="1"/>
</dbReference>
<reference evidence="3 4" key="1">
    <citation type="submission" date="2020-11" db="EMBL/GenBank/DDBJ databases">
        <title>Complete genome sequence for Salinimonas sp. strain G2-b.</title>
        <authorList>
            <person name="Park S.-J."/>
        </authorList>
    </citation>
    <scope>NUCLEOTIDE SEQUENCE [LARGE SCALE GENOMIC DNA]</scope>
    <source>
        <strain evidence="3 4">G2-b</strain>
    </source>
</reference>
<dbReference type="AlphaFoldDB" id="A0A7S9DYN0"/>
<dbReference type="RefSeq" id="WP_195811479.1">
    <property type="nucleotide sequence ID" value="NZ_CP064795.1"/>
</dbReference>
<keyword evidence="4" id="KW-1185">Reference proteome</keyword>
<dbReference type="GO" id="GO:0016757">
    <property type="term" value="F:glycosyltransferase activity"/>
    <property type="evidence" value="ECO:0007669"/>
    <property type="project" value="InterPro"/>
</dbReference>
<gene>
    <name evidence="3" type="ORF">IT774_04215</name>
</gene>
<evidence type="ECO:0000313" key="3">
    <source>
        <dbReference type="EMBL" id="QPG06403.1"/>
    </source>
</evidence>
<feature type="domain" description="Glycosyltransferase subfamily 4-like N-terminal" evidence="2">
    <location>
        <begin position="137"/>
        <end position="224"/>
    </location>
</feature>
<dbReference type="InterPro" id="IPR028098">
    <property type="entry name" value="Glyco_trans_4-like_N"/>
</dbReference>
<dbReference type="PANTHER" id="PTHR45947">
    <property type="entry name" value="SULFOQUINOVOSYL TRANSFERASE SQD2"/>
    <property type="match status" value="1"/>
</dbReference>
<protein>
    <submittedName>
        <fullName evidence="3">Glycosyltransferase family 4 protein</fullName>
    </submittedName>
</protein>
<keyword evidence="3" id="KW-0808">Transferase</keyword>
<dbReference type="SUPFAM" id="SSF53756">
    <property type="entry name" value="UDP-Glycosyltransferase/glycogen phosphorylase"/>
    <property type="match status" value="1"/>
</dbReference>
<feature type="domain" description="Glycosyl transferase family 1" evidence="1">
    <location>
        <begin position="236"/>
        <end position="388"/>
    </location>
</feature>
<dbReference type="Gene3D" id="3.40.50.2000">
    <property type="entry name" value="Glycogen Phosphorylase B"/>
    <property type="match status" value="2"/>
</dbReference>
<dbReference type="Proteomes" id="UP000595095">
    <property type="component" value="Chromosome"/>
</dbReference>
<sequence>MDEYYMDSYYFSPFKEKRGETALNVLTVTEAFPNLVQPWLVNQLVQIEKQGGDNRIISFREEELPKTLVNLSGLEQKYCCVGNDRPSLLNFFSKNVFRLSSLRSVATLTKYYIVSGRFCRPKKLLFELMSSPAFCVKPDLVHSHAEKAADKLNNLIRALGVPHVVTFHGLPPADVTQLTIKGRQQFANTVDLVFVNTEFAKQHYISLGGPEDKVQVVPQGVDLTQWHYQPVSPPTSTEPLQLLTVGRLSEEKGHKYVINALCLLSKYGVNVQYHIVGRGPEGARLEKQVKELGLEKNVVFHGILKGEELRQRYVQSHIFILPSIKGNGKAEETQGVVIQEAQASGVLVIGTNTGGIPECLDNGTSGFVVPDKNAYAIAEMVTHLFSRKSEWPLIQAKARKWVETYYCADKIGQKMNQYYRLAIQNYNQSVAEQLVESNSLLADDN</sequence>
<organism evidence="3 4">
    <name type="scientific">Salinimonas marina</name>
    <dbReference type="NCBI Taxonomy" id="2785918"/>
    <lineage>
        <taxon>Bacteria</taxon>
        <taxon>Pseudomonadati</taxon>
        <taxon>Pseudomonadota</taxon>
        <taxon>Gammaproteobacteria</taxon>
        <taxon>Alteromonadales</taxon>
        <taxon>Alteromonadaceae</taxon>
        <taxon>Alteromonas/Salinimonas group</taxon>
        <taxon>Salinimonas</taxon>
    </lineage>
</organism>
<evidence type="ECO:0000259" key="1">
    <source>
        <dbReference type="Pfam" id="PF00534"/>
    </source>
</evidence>
<dbReference type="EMBL" id="CP064795">
    <property type="protein sequence ID" value="QPG06403.1"/>
    <property type="molecule type" value="Genomic_DNA"/>
</dbReference>
<dbReference type="CDD" id="cd03801">
    <property type="entry name" value="GT4_PimA-like"/>
    <property type="match status" value="1"/>
</dbReference>
<dbReference type="InterPro" id="IPR050194">
    <property type="entry name" value="Glycosyltransferase_grp1"/>
</dbReference>
<dbReference type="Pfam" id="PF13439">
    <property type="entry name" value="Glyco_transf_4"/>
    <property type="match status" value="1"/>
</dbReference>